<keyword evidence="4" id="KW-0547">Nucleotide-binding</keyword>
<dbReference type="Proteomes" id="UP000298358">
    <property type="component" value="Unassembled WGS sequence"/>
</dbReference>
<evidence type="ECO:0000313" key="11">
    <source>
        <dbReference type="EMBL" id="TFU31589.1"/>
    </source>
</evidence>
<evidence type="ECO:0000256" key="6">
    <source>
        <dbReference type="ARBA" id="ARBA00022840"/>
    </source>
</evidence>
<keyword evidence="5 9" id="KW-0227">DNA damage</keyword>
<evidence type="ECO:0000256" key="3">
    <source>
        <dbReference type="ARBA" id="ARBA00021315"/>
    </source>
</evidence>
<proteinExistence type="inferred from homology"/>
<dbReference type="InterPro" id="IPR027417">
    <property type="entry name" value="P-loop_NTPase"/>
</dbReference>
<gene>
    <name evidence="11" type="primary">recN</name>
    <name evidence="11" type="ORF">E4U02_13145</name>
</gene>
<dbReference type="GO" id="GO:0006310">
    <property type="term" value="P:DNA recombination"/>
    <property type="evidence" value="ECO:0007669"/>
    <property type="project" value="InterPro"/>
</dbReference>
<evidence type="ECO:0000313" key="12">
    <source>
        <dbReference type="Proteomes" id="UP000298358"/>
    </source>
</evidence>
<dbReference type="GO" id="GO:0006281">
    <property type="term" value="P:DNA repair"/>
    <property type="evidence" value="ECO:0007669"/>
    <property type="project" value="UniProtKB-KW"/>
</dbReference>
<evidence type="ECO:0000256" key="9">
    <source>
        <dbReference type="PIRNR" id="PIRNR003128"/>
    </source>
</evidence>
<dbReference type="PANTHER" id="PTHR11059">
    <property type="entry name" value="DNA REPAIR PROTEIN RECN"/>
    <property type="match status" value="1"/>
</dbReference>
<dbReference type="GO" id="GO:0043590">
    <property type="term" value="C:bacterial nucleoid"/>
    <property type="evidence" value="ECO:0007669"/>
    <property type="project" value="TreeGrafter"/>
</dbReference>
<feature type="domain" description="RecF/RecN/SMC N-terminal" evidence="10">
    <location>
        <begin position="7"/>
        <end position="516"/>
    </location>
</feature>
<reference evidence="11 12" key="1">
    <citation type="submission" date="2019-03" db="EMBL/GenBank/DDBJ databases">
        <title>Diversity of the mouse oral microbiome.</title>
        <authorList>
            <person name="Joseph S."/>
            <person name="Aduse-Opoku J."/>
            <person name="Curtis M."/>
            <person name="Wade W."/>
            <person name="Hashim A."/>
        </authorList>
    </citation>
    <scope>NUCLEOTIDE SEQUENCE [LARGE SCALE GENOMIC DNA]</scope>
    <source>
        <strain evidence="11 12">P1012</strain>
    </source>
</reference>
<keyword evidence="7 9" id="KW-0234">DNA repair</keyword>
<evidence type="ECO:0000256" key="5">
    <source>
        <dbReference type="ARBA" id="ARBA00022763"/>
    </source>
</evidence>
<evidence type="ECO:0000259" key="10">
    <source>
        <dbReference type="Pfam" id="PF02463"/>
    </source>
</evidence>
<protein>
    <recommendedName>
        <fullName evidence="3 9">DNA repair protein RecN</fullName>
    </recommendedName>
    <alternativeName>
        <fullName evidence="8 9">Recombination protein N</fullName>
    </alternativeName>
</protein>
<dbReference type="PANTHER" id="PTHR11059:SF0">
    <property type="entry name" value="DNA REPAIR PROTEIN RECN"/>
    <property type="match status" value="1"/>
</dbReference>
<dbReference type="EMBL" id="SPQB01000042">
    <property type="protein sequence ID" value="TFU31589.1"/>
    <property type="molecule type" value="Genomic_DNA"/>
</dbReference>
<dbReference type="OrthoDB" id="9806954at2"/>
<dbReference type="PIRSF" id="PIRSF003128">
    <property type="entry name" value="RecN"/>
    <property type="match status" value="1"/>
</dbReference>
<organism evidence="11 12">
    <name type="scientific">Microbacterium paludicola</name>
    <dbReference type="NCBI Taxonomy" id="300019"/>
    <lineage>
        <taxon>Bacteria</taxon>
        <taxon>Bacillati</taxon>
        <taxon>Actinomycetota</taxon>
        <taxon>Actinomycetes</taxon>
        <taxon>Micrococcales</taxon>
        <taxon>Microbacteriaceae</taxon>
        <taxon>Microbacterium</taxon>
    </lineage>
</organism>
<dbReference type="Pfam" id="PF02463">
    <property type="entry name" value="SMC_N"/>
    <property type="match status" value="1"/>
</dbReference>
<comment type="function">
    <text evidence="1 9">May be involved in recombinational repair of damaged DNA.</text>
</comment>
<dbReference type="Gene3D" id="3.40.50.300">
    <property type="entry name" value="P-loop containing nucleotide triphosphate hydrolases"/>
    <property type="match status" value="2"/>
</dbReference>
<dbReference type="NCBIfam" id="TIGR00634">
    <property type="entry name" value="recN"/>
    <property type="match status" value="1"/>
</dbReference>
<name>A0A4Y9FTN4_9MICO</name>
<dbReference type="CDD" id="cd03241">
    <property type="entry name" value="ABC_RecN"/>
    <property type="match status" value="1"/>
</dbReference>
<sequence length="563" mass="58474">MIEEMRLKDLGVISEASLPMGPGFTAITGETGAGKTMVVTGLGLLLGQRADSGAVRAGAPQASVEGVWIVPEDGPVAERVREAGGDLEPIGGGRAELYLSRTLAAEGRSRASVGGRAAPAGVLADLADALVVVHGQSDQLRLKTAAAQRDALDRFAGDAVRDALAAYREAYDTWRALDRELTGLVTDRDARAAEAEALRTTLAEIEQAAPEPGEDVALAERAERLANSEELRAAAALARESLSSEEGGVDVSTLLADARRALERVADPALAGLGEQLADLGYRAADIAVELSGFLADLDETGPAELAAVEERRSILNGLVRAHGSLDAAIALLENGSARLAELDDDGDRVERLRGQLAEAREILDARADALTAARTQAAARLSEAVTEELHALAMPDARLQVEVSPGAESTHGRDEVALLLAPHPGAEPRPVSKGASGGELSRVMLAIEVVISQTDPVPTFVFDEVDAGIGGAAAIEVGRRLARLAETSQVIAVTHLAQVAAFASNHLSVVKANDGSVTSSSVTRLDGAEREAEMARLLSGLTDSDAALTHARELLELGSVRA</sequence>
<evidence type="ECO:0000256" key="8">
    <source>
        <dbReference type="ARBA" id="ARBA00033408"/>
    </source>
</evidence>
<evidence type="ECO:0000256" key="7">
    <source>
        <dbReference type="ARBA" id="ARBA00023204"/>
    </source>
</evidence>
<comment type="caution">
    <text evidence="11">The sequence shown here is derived from an EMBL/GenBank/DDBJ whole genome shotgun (WGS) entry which is preliminary data.</text>
</comment>
<dbReference type="GO" id="GO:0005524">
    <property type="term" value="F:ATP binding"/>
    <property type="evidence" value="ECO:0007669"/>
    <property type="project" value="UniProtKB-KW"/>
</dbReference>
<dbReference type="InterPro" id="IPR003395">
    <property type="entry name" value="RecF/RecN/SMC_N"/>
</dbReference>
<dbReference type="InterPro" id="IPR004604">
    <property type="entry name" value="DNA_recomb/repair_RecN"/>
</dbReference>
<keyword evidence="6" id="KW-0067">ATP-binding</keyword>
<comment type="similarity">
    <text evidence="2 9">Belongs to the RecN family.</text>
</comment>
<keyword evidence="12" id="KW-1185">Reference proteome</keyword>
<dbReference type="RefSeq" id="WP_135115283.1">
    <property type="nucleotide sequence ID" value="NZ_JADGLL010000042.1"/>
</dbReference>
<evidence type="ECO:0000256" key="1">
    <source>
        <dbReference type="ARBA" id="ARBA00003618"/>
    </source>
</evidence>
<dbReference type="GO" id="GO:0009432">
    <property type="term" value="P:SOS response"/>
    <property type="evidence" value="ECO:0007669"/>
    <property type="project" value="TreeGrafter"/>
</dbReference>
<dbReference type="SUPFAM" id="SSF52540">
    <property type="entry name" value="P-loop containing nucleoside triphosphate hydrolases"/>
    <property type="match status" value="1"/>
</dbReference>
<accession>A0A4Y9FTN4</accession>
<dbReference type="AlphaFoldDB" id="A0A4Y9FTN4"/>
<evidence type="ECO:0000256" key="4">
    <source>
        <dbReference type="ARBA" id="ARBA00022741"/>
    </source>
</evidence>
<evidence type="ECO:0000256" key="2">
    <source>
        <dbReference type="ARBA" id="ARBA00009441"/>
    </source>
</evidence>